<keyword evidence="2" id="KW-0378">Hydrolase</keyword>
<dbReference type="SUPFAM" id="SSF55298">
    <property type="entry name" value="YjgF-like"/>
    <property type="match status" value="1"/>
</dbReference>
<dbReference type="Pfam" id="PF01042">
    <property type="entry name" value="Ribonuc_L-PSP"/>
    <property type="match status" value="1"/>
</dbReference>
<evidence type="ECO:0000256" key="1">
    <source>
        <dbReference type="ARBA" id="ARBA00010552"/>
    </source>
</evidence>
<reference evidence="3" key="1">
    <citation type="journal article" date="2019" name="Int. J. Syst. Evol. Microbiol.">
        <title>The Global Catalogue of Microorganisms (GCM) 10K type strain sequencing project: providing services to taxonomists for standard genome sequencing and annotation.</title>
        <authorList>
            <consortium name="The Broad Institute Genomics Platform"/>
            <consortium name="The Broad Institute Genome Sequencing Center for Infectious Disease"/>
            <person name="Wu L."/>
            <person name="Ma J."/>
        </authorList>
    </citation>
    <scope>NUCLEOTIDE SEQUENCE [LARGE SCALE GENOMIC DNA]</scope>
    <source>
        <strain evidence="3">KCTC 52368</strain>
    </source>
</reference>
<dbReference type="GO" id="GO:0016787">
    <property type="term" value="F:hydrolase activity"/>
    <property type="evidence" value="ECO:0007669"/>
    <property type="project" value="UniProtKB-KW"/>
</dbReference>
<accession>A0ABW5MX14</accession>
<dbReference type="EC" id="3.5.-.-" evidence="2"/>
<dbReference type="PANTHER" id="PTHR11803">
    <property type="entry name" value="2-IMINOBUTANOATE/2-IMINOPROPANOATE DEAMINASE RIDA"/>
    <property type="match status" value="1"/>
</dbReference>
<sequence>MKPLYLFLLILVFSCKTETPHTHDTPEQKVNLSKTHIDPRQGYSEAVVVEANGIKTIYISGQVGEGEDFEAQFRDAIAKLQKTLKNSGASFTDVVKYSTFVVDYQPEYLDTFRAVRKELLGDSDMPASTLVGVPTLGAPNWGVEIEAIAVVAK</sequence>
<comment type="similarity">
    <text evidence="1">Belongs to the RutC family.</text>
</comment>
<name>A0ABW5MX14_9FLAO</name>
<dbReference type="InterPro" id="IPR006175">
    <property type="entry name" value="YjgF/YER057c/UK114"/>
</dbReference>
<dbReference type="PANTHER" id="PTHR11803:SF58">
    <property type="entry name" value="PROTEIN HMF1-RELATED"/>
    <property type="match status" value="1"/>
</dbReference>
<organism evidence="2 3">
    <name type="scientific">Croceitalea marina</name>
    <dbReference type="NCBI Taxonomy" id="1775166"/>
    <lineage>
        <taxon>Bacteria</taxon>
        <taxon>Pseudomonadati</taxon>
        <taxon>Bacteroidota</taxon>
        <taxon>Flavobacteriia</taxon>
        <taxon>Flavobacteriales</taxon>
        <taxon>Flavobacteriaceae</taxon>
        <taxon>Croceitalea</taxon>
    </lineage>
</organism>
<comment type="caution">
    <text evidence="2">The sequence shown here is derived from an EMBL/GenBank/DDBJ whole genome shotgun (WGS) entry which is preliminary data.</text>
</comment>
<dbReference type="RefSeq" id="WP_377767404.1">
    <property type="nucleotide sequence ID" value="NZ_JBHULB010000017.1"/>
</dbReference>
<gene>
    <name evidence="2" type="ORF">ACFSQJ_13075</name>
</gene>
<dbReference type="EMBL" id="JBHULB010000017">
    <property type="protein sequence ID" value="MFD2587872.1"/>
    <property type="molecule type" value="Genomic_DNA"/>
</dbReference>
<dbReference type="Gene3D" id="3.30.1330.40">
    <property type="entry name" value="RutC-like"/>
    <property type="match status" value="1"/>
</dbReference>
<protein>
    <submittedName>
        <fullName evidence="2">RidA family protein</fullName>
        <ecNumber evidence="2">3.5.-.-</ecNumber>
    </submittedName>
</protein>
<dbReference type="InterPro" id="IPR035959">
    <property type="entry name" value="RutC-like_sf"/>
</dbReference>
<proteinExistence type="inferred from homology"/>
<dbReference type="CDD" id="cd00448">
    <property type="entry name" value="YjgF_YER057c_UK114_family"/>
    <property type="match status" value="1"/>
</dbReference>
<evidence type="ECO:0000313" key="3">
    <source>
        <dbReference type="Proteomes" id="UP001597526"/>
    </source>
</evidence>
<dbReference type="Proteomes" id="UP001597526">
    <property type="component" value="Unassembled WGS sequence"/>
</dbReference>
<dbReference type="PROSITE" id="PS51257">
    <property type="entry name" value="PROKAR_LIPOPROTEIN"/>
    <property type="match status" value="1"/>
</dbReference>
<keyword evidence="3" id="KW-1185">Reference proteome</keyword>
<evidence type="ECO:0000313" key="2">
    <source>
        <dbReference type="EMBL" id="MFD2587872.1"/>
    </source>
</evidence>